<name>A0A316UAN1_9BASI</name>
<feature type="compositionally biased region" description="Low complexity" evidence="1">
    <location>
        <begin position="1"/>
        <end position="34"/>
    </location>
</feature>
<dbReference type="AlphaFoldDB" id="A0A316UAN1"/>
<feature type="compositionally biased region" description="Gly residues" evidence="1">
    <location>
        <begin position="92"/>
        <end position="101"/>
    </location>
</feature>
<evidence type="ECO:0000313" key="3">
    <source>
        <dbReference type="Proteomes" id="UP000245942"/>
    </source>
</evidence>
<organism evidence="2 3">
    <name type="scientific">Pseudomicrostroma glucosiphilum</name>
    <dbReference type="NCBI Taxonomy" id="1684307"/>
    <lineage>
        <taxon>Eukaryota</taxon>
        <taxon>Fungi</taxon>
        <taxon>Dikarya</taxon>
        <taxon>Basidiomycota</taxon>
        <taxon>Ustilaginomycotina</taxon>
        <taxon>Exobasidiomycetes</taxon>
        <taxon>Microstromatales</taxon>
        <taxon>Microstromatales incertae sedis</taxon>
        <taxon>Pseudomicrostroma</taxon>
    </lineage>
</organism>
<dbReference type="Proteomes" id="UP000245942">
    <property type="component" value="Unassembled WGS sequence"/>
</dbReference>
<proteinExistence type="predicted"/>
<evidence type="ECO:0000256" key="1">
    <source>
        <dbReference type="SAM" id="MobiDB-lite"/>
    </source>
</evidence>
<evidence type="ECO:0000313" key="2">
    <source>
        <dbReference type="EMBL" id="PWN21473.1"/>
    </source>
</evidence>
<feature type="compositionally biased region" description="Polar residues" evidence="1">
    <location>
        <begin position="38"/>
        <end position="52"/>
    </location>
</feature>
<dbReference type="EMBL" id="KZ819325">
    <property type="protein sequence ID" value="PWN21473.1"/>
    <property type="molecule type" value="Genomic_DNA"/>
</dbReference>
<accession>A0A316UAN1</accession>
<feature type="region of interest" description="Disordered" evidence="1">
    <location>
        <begin position="1"/>
        <end position="218"/>
    </location>
</feature>
<feature type="compositionally biased region" description="Low complexity" evidence="1">
    <location>
        <begin position="62"/>
        <end position="73"/>
    </location>
</feature>
<dbReference type="GeneID" id="37011232"/>
<gene>
    <name evidence="2" type="ORF">BCV69DRAFT_171326</name>
</gene>
<keyword evidence="3" id="KW-1185">Reference proteome</keyword>
<reference evidence="2 3" key="1">
    <citation type="journal article" date="2018" name="Mol. Biol. Evol.">
        <title>Broad Genomic Sampling Reveals a Smut Pathogenic Ancestry of the Fungal Clade Ustilaginomycotina.</title>
        <authorList>
            <person name="Kijpornyongpan T."/>
            <person name="Mondo S.J."/>
            <person name="Barry K."/>
            <person name="Sandor L."/>
            <person name="Lee J."/>
            <person name="Lipzen A."/>
            <person name="Pangilinan J."/>
            <person name="LaButti K."/>
            <person name="Hainaut M."/>
            <person name="Henrissat B."/>
            <person name="Grigoriev I.V."/>
            <person name="Spatafora J.W."/>
            <person name="Aime M.C."/>
        </authorList>
    </citation>
    <scope>NUCLEOTIDE SEQUENCE [LARGE SCALE GENOMIC DNA]</scope>
    <source>
        <strain evidence="2 3">MCA 4718</strain>
    </source>
</reference>
<protein>
    <submittedName>
        <fullName evidence="2">Uncharacterized protein</fullName>
    </submittedName>
</protein>
<dbReference type="RefSeq" id="XP_025348633.1">
    <property type="nucleotide sequence ID" value="XM_025489498.1"/>
</dbReference>
<sequence length="218" mass="22817">MMAPSISSAAARPSYNDPLSQASPSSSSSAAKAAGQKHFTSSPLSPSTSQARRSLERDLSDFSETSITSSSSTVGPPEGKIEDGELSTESRGSGGRGGGGWISRAGRDLHSPIEDDDQAPIIRRSHIDGEGSEAGSVTSAGPANGFTRSLGAAMEEDMDTDEQREARQIQSNLERWAAAERQRRKAARGSRILGPSSAEIPSPRSLPTEPRLAAVPMP</sequence>